<proteinExistence type="inferred from homology"/>
<evidence type="ECO:0000256" key="1">
    <source>
        <dbReference type="ARBA" id="ARBA00010641"/>
    </source>
</evidence>
<dbReference type="EMBL" id="BAAAQM010000030">
    <property type="protein sequence ID" value="GAA1982988.1"/>
    <property type="molecule type" value="Genomic_DNA"/>
</dbReference>
<dbReference type="InterPro" id="IPR039425">
    <property type="entry name" value="RNA_pol_sigma-70-like"/>
</dbReference>
<keyword evidence="2" id="KW-0805">Transcription regulation</keyword>
<evidence type="ECO:0000256" key="2">
    <source>
        <dbReference type="ARBA" id="ARBA00023015"/>
    </source>
</evidence>
<dbReference type="Gene3D" id="1.10.10.10">
    <property type="entry name" value="Winged helix-like DNA-binding domain superfamily/Winged helix DNA-binding domain"/>
    <property type="match status" value="1"/>
</dbReference>
<evidence type="ECO:0000259" key="5">
    <source>
        <dbReference type="SMART" id="SM00421"/>
    </source>
</evidence>
<comment type="caution">
    <text evidence="6">The sequence shown here is derived from an EMBL/GenBank/DDBJ whole genome shotgun (WGS) entry which is preliminary data.</text>
</comment>
<keyword evidence="7" id="KW-1185">Reference proteome</keyword>
<accession>A0ABN2SA49</accession>
<evidence type="ECO:0000313" key="6">
    <source>
        <dbReference type="EMBL" id="GAA1982988.1"/>
    </source>
</evidence>
<evidence type="ECO:0000256" key="3">
    <source>
        <dbReference type="ARBA" id="ARBA00023082"/>
    </source>
</evidence>
<sequence>MEIRAELTAPGVEAGSGEADFTRLYERDYPNIMRYLLRRGAQEAAADLAAETFVIAWQRRDQWRGLPEERQTAWVYGVARRVSANAVRSGRRAAGFAERFAHGAHSGHADHGGPGMFAVRQADHSDQVVEQIAVGRAFARLSEADRELIRLVAWDGLTPAQVAEVLGCRIGTVNTRLHRARRRLRALIGTEPAEAARITPLEGRTS</sequence>
<dbReference type="PANTHER" id="PTHR43133:SF25">
    <property type="entry name" value="RNA POLYMERASE SIGMA FACTOR RFAY-RELATED"/>
    <property type="match status" value="1"/>
</dbReference>
<keyword evidence="3" id="KW-0731">Sigma factor</keyword>
<dbReference type="SMART" id="SM00421">
    <property type="entry name" value="HTH_LUXR"/>
    <property type="match status" value="1"/>
</dbReference>
<dbReference type="InterPro" id="IPR013325">
    <property type="entry name" value="RNA_pol_sigma_r2"/>
</dbReference>
<dbReference type="SUPFAM" id="SSF88659">
    <property type="entry name" value="Sigma3 and sigma4 domains of RNA polymerase sigma factors"/>
    <property type="match status" value="1"/>
</dbReference>
<name>A0ABN2SA49_9ACTN</name>
<dbReference type="InterPro" id="IPR036388">
    <property type="entry name" value="WH-like_DNA-bd_sf"/>
</dbReference>
<dbReference type="InterPro" id="IPR013249">
    <property type="entry name" value="RNA_pol_sigma70_r4_t2"/>
</dbReference>
<keyword evidence="4" id="KW-0804">Transcription</keyword>
<dbReference type="SUPFAM" id="SSF88946">
    <property type="entry name" value="Sigma2 domain of RNA polymerase sigma factors"/>
    <property type="match status" value="1"/>
</dbReference>
<evidence type="ECO:0000256" key="4">
    <source>
        <dbReference type="ARBA" id="ARBA00023163"/>
    </source>
</evidence>
<dbReference type="InterPro" id="IPR000792">
    <property type="entry name" value="Tscrpt_reg_LuxR_C"/>
</dbReference>
<gene>
    <name evidence="6" type="ORF">GCM10009838_50770</name>
</gene>
<comment type="similarity">
    <text evidence="1">Belongs to the sigma-70 factor family. ECF subfamily.</text>
</comment>
<dbReference type="InterPro" id="IPR007627">
    <property type="entry name" value="RNA_pol_sigma70_r2"/>
</dbReference>
<dbReference type="NCBIfam" id="TIGR02937">
    <property type="entry name" value="sigma70-ECF"/>
    <property type="match status" value="1"/>
</dbReference>
<evidence type="ECO:0000313" key="7">
    <source>
        <dbReference type="Proteomes" id="UP001499854"/>
    </source>
</evidence>
<dbReference type="Proteomes" id="UP001499854">
    <property type="component" value="Unassembled WGS sequence"/>
</dbReference>
<dbReference type="Gene3D" id="1.10.1740.10">
    <property type="match status" value="1"/>
</dbReference>
<dbReference type="PANTHER" id="PTHR43133">
    <property type="entry name" value="RNA POLYMERASE ECF-TYPE SIGMA FACTO"/>
    <property type="match status" value="1"/>
</dbReference>
<protein>
    <submittedName>
        <fullName evidence="6">RNA polymerase sigma factor</fullName>
    </submittedName>
</protein>
<organism evidence="6 7">
    <name type="scientific">Catenulispora subtropica</name>
    <dbReference type="NCBI Taxonomy" id="450798"/>
    <lineage>
        <taxon>Bacteria</taxon>
        <taxon>Bacillati</taxon>
        <taxon>Actinomycetota</taxon>
        <taxon>Actinomycetes</taxon>
        <taxon>Catenulisporales</taxon>
        <taxon>Catenulisporaceae</taxon>
        <taxon>Catenulispora</taxon>
    </lineage>
</organism>
<dbReference type="InterPro" id="IPR014284">
    <property type="entry name" value="RNA_pol_sigma-70_dom"/>
</dbReference>
<dbReference type="InterPro" id="IPR013324">
    <property type="entry name" value="RNA_pol_sigma_r3/r4-like"/>
</dbReference>
<dbReference type="Pfam" id="PF08281">
    <property type="entry name" value="Sigma70_r4_2"/>
    <property type="match status" value="1"/>
</dbReference>
<dbReference type="Pfam" id="PF04542">
    <property type="entry name" value="Sigma70_r2"/>
    <property type="match status" value="1"/>
</dbReference>
<reference evidence="6 7" key="1">
    <citation type="journal article" date="2019" name="Int. J. Syst. Evol. Microbiol.">
        <title>The Global Catalogue of Microorganisms (GCM) 10K type strain sequencing project: providing services to taxonomists for standard genome sequencing and annotation.</title>
        <authorList>
            <consortium name="The Broad Institute Genomics Platform"/>
            <consortium name="The Broad Institute Genome Sequencing Center for Infectious Disease"/>
            <person name="Wu L."/>
            <person name="Ma J."/>
        </authorList>
    </citation>
    <scope>NUCLEOTIDE SEQUENCE [LARGE SCALE GENOMIC DNA]</scope>
    <source>
        <strain evidence="6 7">JCM 16013</strain>
    </source>
</reference>
<feature type="domain" description="HTH luxR-type" evidence="5">
    <location>
        <begin position="138"/>
        <end position="196"/>
    </location>
</feature>
<dbReference type="RefSeq" id="WP_344659614.1">
    <property type="nucleotide sequence ID" value="NZ_BAAAQM010000030.1"/>
</dbReference>